<organism evidence="1 2">
    <name type="scientific">Cupriavidus agavae</name>
    <dbReference type="NCBI Taxonomy" id="1001822"/>
    <lineage>
        <taxon>Bacteria</taxon>
        <taxon>Pseudomonadati</taxon>
        <taxon>Pseudomonadota</taxon>
        <taxon>Betaproteobacteria</taxon>
        <taxon>Burkholderiales</taxon>
        <taxon>Burkholderiaceae</taxon>
        <taxon>Cupriavidus</taxon>
    </lineage>
</organism>
<gene>
    <name evidence="1" type="ORF">EV147_3083</name>
</gene>
<protein>
    <recommendedName>
        <fullName evidence="3">Condensation domain-containing protein</fullName>
    </recommendedName>
</protein>
<proteinExistence type="predicted"/>
<keyword evidence="2" id="KW-1185">Reference proteome</keyword>
<evidence type="ECO:0000313" key="2">
    <source>
        <dbReference type="Proteomes" id="UP000291078"/>
    </source>
</evidence>
<dbReference type="Proteomes" id="UP000291078">
    <property type="component" value="Unassembled WGS sequence"/>
</dbReference>
<dbReference type="Gene3D" id="3.30.559.30">
    <property type="entry name" value="Nonribosomal peptide synthetase, condensation domain"/>
    <property type="match status" value="1"/>
</dbReference>
<evidence type="ECO:0008006" key="3">
    <source>
        <dbReference type="Google" id="ProtNLM"/>
    </source>
</evidence>
<name>A0A4Q7RXJ9_9BURK</name>
<comment type="caution">
    <text evidence="1">The sequence shown here is derived from an EMBL/GenBank/DDBJ whole genome shotgun (WGS) entry which is preliminary data.</text>
</comment>
<dbReference type="InterPro" id="IPR023213">
    <property type="entry name" value="CAT-like_dom_sf"/>
</dbReference>
<dbReference type="Gene3D" id="3.30.559.10">
    <property type="entry name" value="Chloramphenicol acetyltransferase-like domain"/>
    <property type="match status" value="1"/>
</dbReference>
<dbReference type="AlphaFoldDB" id="A0A4Q7RXJ9"/>
<sequence>MTMTSTPTMPRAAPTDALTTAFAKLARIENTNTNQIVVVDGQLCASRMADAVQAAARAFPLLGVRGGNPAGSGSASHGLSLHRWKGRCNFGDVGFRRMLMALSRDNRLDWPNRPAFQIYLILASDGLSSCVYLTSAHAVADARSDCLLLARLMREYARLSAPEGCAPDSDRKQGMPVHEFASLQDILPSWYGGVARMRRLASAGRSLAQDLVRGDQGLRRRRRPGVPPAELDFFHSTLEPEFADTIARNARRAGVTMNTLFLAALVRLMERSGKRATTRLTCAVSLRYSLDPAYGESFRNYLLPVAVRTARGLGDADLLGHLQSAVRAARRPASLQRELGRLESLAASISMPWLDPVSRFVIARSQGTNACLSNPGRIAEDLSGFGPQHPTRQYTGFGCLLEPYDFIFYPPTVNGRLQWDVVFRRAAFTDIEREFVAPYRDALLALIRGIAGNVAPTSAGGGATGAGGQS</sequence>
<accession>A0A4Q7RXJ9</accession>
<dbReference type="EMBL" id="SGXM01000003">
    <property type="protein sequence ID" value="RZT38614.1"/>
    <property type="molecule type" value="Genomic_DNA"/>
</dbReference>
<evidence type="ECO:0000313" key="1">
    <source>
        <dbReference type="EMBL" id="RZT38614.1"/>
    </source>
</evidence>
<dbReference type="SUPFAM" id="SSF52777">
    <property type="entry name" value="CoA-dependent acyltransferases"/>
    <property type="match status" value="1"/>
</dbReference>
<reference evidence="1 2" key="1">
    <citation type="journal article" date="2015" name="Stand. Genomic Sci.">
        <title>Genomic Encyclopedia of Bacterial and Archaeal Type Strains, Phase III: the genomes of soil and plant-associated and newly described type strains.</title>
        <authorList>
            <person name="Whitman W.B."/>
            <person name="Woyke T."/>
            <person name="Klenk H.P."/>
            <person name="Zhou Y."/>
            <person name="Lilburn T.G."/>
            <person name="Beck B.J."/>
            <person name="De Vos P."/>
            <person name="Vandamme P."/>
            <person name="Eisen J.A."/>
            <person name="Garrity G."/>
            <person name="Hugenholtz P."/>
            <person name="Kyrpides N.C."/>
        </authorList>
    </citation>
    <scope>NUCLEOTIDE SEQUENCE [LARGE SCALE GENOMIC DNA]</scope>
    <source>
        <strain evidence="1 2">ASC-9842</strain>
    </source>
</reference>